<feature type="signal peptide" evidence="7">
    <location>
        <begin position="1"/>
        <end position="18"/>
    </location>
</feature>
<feature type="transmembrane region" description="Helical" evidence="7">
    <location>
        <begin position="628"/>
        <end position="651"/>
    </location>
</feature>
<evidence type="ECO:0000313" key="8">
    <source>
        <dbReference type="EMBL" id="GFH47239.1"/>
    </source>
</evidence>
<evidence type="ECO:0000256" key="1">
    <source>
        <dbReference type="ARBA" id="ARBA00004141"/>
    </source>
</evidence>
<evidence type="ECO:0000256" key="6">
    <source>
        <dbReference type="ARBA" id="ARBA00023136"/>
    </source>
</evidence>
<dbReference type="PANTHER" id="PTHR10766">
    <property type="entry name" value="TRANSMEMBRANE 9 SUPERFAMILY PROTEIN"/>
    <property type="match status" value="1"/>
</dbReference>
<evidence type="ECO:0000256" key="5">
    <source>
        <dbReference type="ARBA" id="ARBA00022989"/>
    </source>
</evidence>
<keyword evidence="9" id="KW-1185">Reference proteome</keyword>
<feature type="transmembrane region" description="Helical" evidence="7">
    <location>
        <begin position="588"/>
        <end position="608"/>
    </location>
</feature>
<comment type="caution">
    <text evidence="8">The sequence shown here is derived from an EMBL/GenBank/DDBJ whole genome shotgun (WGS) entry which is preliminary data.</text>
</comment>
<proteinExistence type="inferred from homology"/>
<dbReference type="GO" id="GO:0016020">
    <property type="term" value="C:membrane"/>
    <property type="evidence" value="ECO:0007669"/>
    <property type="project" value="UniProtKB-SubCell"/>
</dbReference>
<feature type="transmembrane region" description="Helical" evidence="7">
    <location>
        <begin position="516"/>
        <end position="544"/>
    </location>
</feature>
<dbReference type="Proteomes" id="UP001054902">
    <property type="component" value="Unassembled WGS sequence"/>
</dbReference>
<feature type="transmembrane region" description="Helical" evidence="7">
    <location>
        <begin position="399"/>
        <end position="422"/>
    </location>
</feature>
<keyword evidence="4 7" id="KW-0732">Signal</keyword>
<evidence type="ECO:0000256" key="2">
    <source>
        <dbReference type="ARBA" id="ARBA00005227"/>
    </source>
</evidence>
<name>A0AAD3H293_9STRA</name>
<keyword evidence="6 7" id="KW-0472">Membrane</keyword>
<dbReference type="GO" id="GO:0072657">
    <property type="term" value="P:protein localization to membrane"/>
    <property type="evidence" value="ECO:0007669"/>
    <property type="project" value="TreeGrafter"/>
</dbReference>
<evidence type="ECO:0000256" key="7">
    <source>
        <dbReference type="RuleBase" id="RU363079"/>
    </source>
</evidence>
<dbReference type="Pfam" id="PF02990">
    <property type="entry name" value="EMP70"/>
    <property type="match status" value="1"/>
</dbReference>
<dbReference type="InterPro" id="IPR004240">
    <property type="entry name" value="EMP70"/>
</dbReference>
<feature type="transmembrane region" description="Helical" evidence="7">
    <location>
        <begin position="434"/>
        <end position="458"/>
    </location>
</feature>
<feature type="transmembrane region" description="Helical" evidence="7">
    <location>
        <begin position="550"/>
        <end position="576"/>
    </location>
</feature>
<organism evidence="8 9">
    <name type="scientific">Chaetoceros tenuissimus</name>
    <dbReference type="NCBI Taxonomy" id="426638"/>
    <lineage>
        <taxon>Eukaryota</taxon>
        <taxon>Sar</taxon>
        <taxon>Stramenopiles</taxon>
        <taxon>Ochrophyta</taxon>
        <taxon>Bacillariophyta</taxon>
        <taxon>Coscinodiscophyceae</taxon>
        <taxon>Chaetocerotophycidae</taxon>
        <taxon>Chaetocerotales</taxon>
        <taxon>Chaetocerotaceae</taxon>
        <taxon>Chaetoceros</taxon>
    </lineage>
</organism>
<dbReference type="EMBL" id="BLLK01000022">
    <property type="protein sequence ID" value="GFH47239.1"/>
    <property type="molecule type" value="Genomic_DNA"/>
</dbReference>
<accession>A0AAD3H293</accession>
<feature type="transmembrane region" description="Helical" evidence="7">
    <location>
        <begin position="298"/>
        <end position="320"/>
    </location>
</feature>
<protein>
    <recommendedName>
        <fullName evidence="7">Transmembrane 9 superfamily member</fullName>
    </recommendedName>
</protein>
<gene>
    <name evidence="8" type="ORF">CTEN210_03714</name>
</gene>
<reference evidence="8 9" key="1">
    <citation type="journal article" date="2021" name="Sci. Rep.">
        <title>The genome of the diatom Chaetoceros tenuissimus carries an ancient integrated fragment of an extant virus.</title>
        <authorList>
            <person name="Hongo Y."/>
            <person name="Kimura K."/>
            <person name="Takaki Y."/>
            <person name="Yoshida Y."/>
            <person name="Baba S."/>
            <person name="Kobayashi G."/>
            <person name="Nagasaki K."/>
            <person name="Hano T."/>
            <person name="Tomaru Y."/>
        </authorList>
    </citation>
    <scope>NUCLEOTIDE SEQUENCE [LARGE SCALE GENOMIC DNA]</scope>
    <source>
        <strain evidence="8 9">NIES-3715</strain>
    </source>
</reference>
<dbReference type="GO" id="GO:0005737">
    <property type="term" value="C:cytoplasm"/>
    <property type="evidence" value="ECO:0007669"/>
    <property type="project" value="UniProtKB-ARBA"/>
</dbReference>
<sequence>MTIFKSLLAAALAVPTSGFYLPGVNPHSFNEGETVKLKVNKLTSIHDEYPIEYYRLPFCHPDDGVQMDNENLGEFLSGDRIENSPYRIQMKKDMYCEQVCISHLGRVESKGVSPSKVVRAIRKEYHNNWIVDNLPSASKLEDDEKSYTKYFHGFPIGFVASDDKKAYIHNHVNIELEYHTVEGTEAGTNQYRILRFTVEPFSIAHDFTPVYADDDTSSTSNKKADIKNPIASCDYSKKDRQHTNYYMVTKGGPGPQPASGKVLFTYDVVWKENKEVSWASRWDIYLNMDDGIPNKVHWLSISNSLVIVFVLTSMIAAILVRNLRRDYDRYARVATDEEKAEDQEEFGWKLVHADIFRSPAYPMTLSVCVGTGVQLLCMSSLTLIFAMMGFLSPARRGSLIMALLVLYVLMGGVGGYAMARIYKTFKGKSWQKATVATAFGFPCIAFGIFFVMNLLAVSKQSSDAVPFTRMIMLLLLWFGISTPLVFFGAYFGFKLDAIEFPVNTSNIPRQIPDQPWFMGIFFTTAIGGVMPFGACFLELFFIMSSLWMDQYYYVFGFLFLTFVILLMTCAEITILFNYFQICGEDYRWWWRSFTTGGATAFYVFGYSFHYFKQLESNSPATYMLYFGYMGLISIGLYLVTGAVGFFSALWFNKKIFGSIKID</sequence>
<feature type="chain" id="PRO_5041765970" description="Transmembrane 9 superfamily member" evidence="7">
    <location>
        <begin position="19"/>
        <end position="662"/>
    </location>
</feature>
<keyword evidence="3 7" id="KW-0812">Transmembrane</keyword>
<evidence type="ECO:0000256" key="3">
    <source>
        <dbReference type="ARBA" id="ARBA00022692"/>
    </source>
</evidence>
<evidence type="ECO:0000256" key="4">
    <source>
        <dbReference type="ARBA" id="ARBA00022729"/>
    </source>
</evidence>
<comment type="subcellular location">
    <subcellularLocation>
        <location evidence="1">Membrane</location>
        <topology evidence="1">Multi-pass membrane protein</topology>
    </subcellularLocation>
</comment>
<comment type="similarity">
    <text evidence="2 7">Belongs to the nonaspanin (TM9SF) (TC 9.A.2) family.</text>
</comment>
<feature type="transmembrane region" description="Helical" evidence="7">
    <location>
        <begin position="365"/>
        <end position="387"/>
    </location>
</feature>
<evidence type="ECO:0000313" key="9">
    <source>
        <dbReference type="Proteomes" id="UP001054902"/>
    </source>
</evidence>
<dbReference type="AlphaFoldDB" id="A0AAD3H293"/>
<dbReference type="PANTHER" id="PTHR10766:SF111">
    <property type="entry name" value="TRANSMEMBRANE 9 SUPERFAMILY MEMBER 2"/>
    <property type="match status" value="1"/>
</dbReference>
<keyword evidence="5 7" id="KW-1133">Transmembrane helix</keyword>
<feature type="transmembrane region" description="Helical" evidence="7">
    <location>
        <begin position="470"/>
        <end position="495"/>
    </location>
</feature>